<feature type="region of interest" description="Disordered" evidence="6">
    <location>
        <begin position="318"/>
        <end position="340"/>
    </location>
</feature>
<name>A0ABR2HCF8_9EUKA</name>
<dbReference type="PANTHER" id="PTHR23257:SF958">
    <property type="entry name" value="SERINE_THREONINE-PROTEIN KINASE WNK4"/>
    <property type="match status" value="1"/>
</dbReference>
<keyword evidence="1 5" id="KW-0723">Serine/threonine-protein kinase</keyword>
<evidence type="ECO:0000313" key="9">
    <source>
        <dbReference type="Proteomes" id="UP001470230"/>
    </source>
</evidence>
<comment type="similarity">
    <text evidence="5">Belongs to the protein kinase superfamily.</text>
</comment>
<keyword evidence="2 4" id="KW-0547">Nucleotide-binding</keyword>
<dbReference type="InterPro" id="IPR050167">
    <property type="entry name" value="Ser_Thr_protein_kinase"/>
</dbReference>
<dbReference type="PANTHER" id="PTHR23257">
    <property type="entry name" value="SERINE-THREONINE PROTEIN KINASE"/>
    <property type="match status" value="1"/>
</dbReference>
<dbReference type="SUPFAM" id="SSF56112">
    <property type="entry name" value="Protein kinase-like (PK-like)"/>
    <property type="match status" value="1"/>
</dbReference>
<evidence type="ECO:0000256" key="4">
    <source>
        <dbReference type="PROSITE-ProRule" id="PRU10141"/>
    </source>
</evidence>
<dbReference type="CDD" id="cd13999">
    <property type="entry name" value="STKc_MAP3K-like"/>
    <property type="match status" value="1"/>
</dbReference>
<dbReference type="PRINTS" id="PR00109">
    <property type="entry name" value="TYRKINASE"/>
</dbReference>
<evidence type="ECO:0000256" key="2">
    <source>
        <dbReference type="ARBA" id="ARBA00022741"/>
    </source>
</evidence>
<dbReference type="InterPro" id="IPR011009">
    <property type="entry name" value="Kinase-like_dom_sf"/>
</dbReference>
<dbReference type="Gene3D" id="1.10.510.10">
    <property type="entry name" value="Transferase(Phosphotransferase) domain 1"/>
    <property type="match status" value="1"/>
</dbReference>
<feature type="domain" description="Protein kinase" evidence="7">
    <location>
        <begin position="13"/>
        <end position="288"/>
    </location>
</feature>
<gene>
    <name evidence="8" type="ORF">M9Y10_025118</name>
</gene>
<dbReference type="InterPro" id="IPR001245">
    <property type="entry name" value="Ser-Thr/Tyr_kinase_cat_dom"/>
</dbReference>
<evidence type="ECO:0000259" key="7">
    <source>
        <dbReference type="PROSITE" id="PS50011"/>
    </source>
</evidence>
<keyword evidence="9" id="KW-1185">Reference proteome</keyword>
<organism evidence="8 9">
    <name type="scientific">Tritrichomonas musculus</name>
    <dbReference type="NCBI Taxonomy" id="1915356"/>
    <lineage>
        <taxon>Eukaryota</taxon>
        <taxon>Metamonada</taxon>
        <taxon>Parabasalia</taxon>
        <taxon>Tritrichomonadida</taxon>
        <taxon>Tritrichomonadidae</taxon>
        <taxon>Tritrichomonas</taxon>
    </lineage>
</organism>
<dbReference type="EMBL" id="JAPFFF010000035">
    <property type="protein sequence ID" value="KAK8843263.1"/>
    <property type="molecule type" value="Genomic_DNA"/>
</dbReference>
<proteinExistence type="inferred from homology"/>
<feature type="binding site" evidence="4">
    <location>
        <position position="43"/>
    </location>
    <ligand>
        <name>ATP</name>
        <dbReference type="ChEBI" id="CHEBI:30616"/>
    </ligand>
</feature>
<comment type="caution">
    <text evidence="8">The sequence shown here is derived from an EMBL/GenBank/DDBJ whole genome shotgun (WGS) entry which is preliminary data.</text>
</comment>
<evidence type="ECO:0000256" key="6">
    <source>
        <dbReference type="SAM" id="MobiDB-lite"/>
    </source>
</evidence>
<keyword evidence="1 5" id="KW-0418">Kinase</keyword>
<evidence type="ECO:0000256" key="1">
    <source>
        <dbReference type="ARBA" id="ARBA00022527"/>
    </source>
</evidence>
<dbReference type="InterPro" id="IPR000719">
    <property type="entry name" value="Prot_kinase_dom"/>
</dbReference>
<dbReference type="PROSITE" id="PS00107">
    <property type="entry name" value="PROTEIN_KINASE_ATP"/>
    <property type="match status" value="1"/>
</dbReference>
<dbReference type="InterPro" id="IPR008271">
    <property type="entry name" value="Ser/Thr_kinase_AS"/>
</dbReference>
<dbReference type="SMART" id="SM00220">
    <property type="entry name" value="S_TKc"/>
    <property type="match status" value="1"/>
</dbReference>
<dbReference type="Proteomes" id="UP001470230">
    <property type="component" value="Unassembled WGS sequence"/>
</dbReference>
<protein>
    <recommendedName>
        <fullName evidence="7">Protein kinase domain-containing protein</fullName>
    </recommendedName>
</protein>
<dbReference type="Pfam" id="PF00069">
    <property type="entry name" value="Pkinase"/>
    <property type="match status" value="1"/>
</dbReference>
<evidence type="ECO:0000313" key="8">
    <source>
        <dbReference type="EMBL" id="KAK8843263.1"/>
    </source>
</evidence>
<keyword evidence="3 4" id="KW-0067">ATP-binding</keyword>
<sequence>MSLTDYIIDPSNYDEECIIGEGNFSSVSLVHPKNDKDTKIALKKIPFDPSDKDSQKFFIREVSIMTELNHPNLIKLIGFSSPSKEDPTFRIYTEYLPNRTLLEVLQDDEFSDASSKILTPTHRSIVIYGIASAMSFIHKKKIIHRDLKPENIFLNSEYQPVLADFGLSKICNDDITMTSRLGTPYFMAPELFAEDEDGNNKITNKVDVYAFGVTLLTMFTTKYKFTGIQPRTINQLVNNITNGKRYQIPSGVPKFYVSLIERCWSNDPSKRPSFDDIINMLERSDEFMFEGSDKKKVKEFMNKVKFPKHSEILSKSNNFSSVSSEDDIEDNIEDTQEFDF</sequence>
<keyword evidence="1 5" id="KW-0808">Transferase</keyword>
<reference evidence="8 9" key="1">
    <citation type="submission" date="2024-04" db="EMBL/GenBank/DDBJ databases">
        <title>Tritrichomonas musculus Genome.</title>
        <authorList>
            <person name="Alves-Ferreira E."/>
            <person name="Grigg M."/>
            <person name="Lorenzi H."/>
            <person name="Galac M."/>
        </authorList>
    </citation>
    <scope>NUCLEOTIDE SEQUENCE [LARGE SCALE GENOMIC DNA]</scope>
    <source>
        <strain evidence="8 9">EAF2021</strain>
    </source>
</reference>
<dbReference type="PROSITE" id="PS50011">
    <property type="entry name" value="PROTEIN_KINASE_DOM"/>
    <property type="match status" value="1"/>
</dbReference>
<feature type="compositionally biased region" description="Acidic residues" evidence="6">
    <location>
        <begin position="324"/>
        <end position="340"/>
    </location>
</feature>
<evidence type="ECO:0000256" key="5">
    <source>
        <dbReference type="RuleBase" id="RU000304"/>
    </source>
</evidence>
<dbReference type="InterPro" id="IPR017441">
    <property type="entry name" value="Protein_kinase_ATP_BS"/>
</dbReference>
<evidence type="ECO:0000256" key="3">
    <source>
        <dbReference type="ARBA" id="ARBA00022840"/>
    </source>
</evidence>
<dbReference type="PROSITE" id="PS00108">
    <property type="entry name" value="PROTEIN_KINASE_ST"/>
    <property type="match status" value="1"/>
</dbReference>
<accession>A0ABR2HCF8</accession>